<sequence>MFTNFSSQVHHLLCSAPAAVVAHVPPISSVLNRQWPKPSSSPKTKLGIMAWINEEALSKPSDQVKVQTYHEGLSELIRSVFAACNPNRPITHTPSGQTPLPLLS</sequence>
<organism evidence="1">
    <name type="scientific">Oryza glumipatula</name>
    <dbReference type="NCBI Taxonomy" id="40148"/>
    <lineage>
        <taxon>Eukaryota</taxon>
        <taxon>Viridiplantae</taxon>
        <taxon>Streptophyta</taxon>
        <taxon>Embryophyta</taxon>
        <taxon>Tracheophyta</taxon>
        <taxon>Spermatophyta</taxon>
        <taxon>Magnoliopsida</taxon>
        <taxon>Liliopsida</taxon>
        <taxon>Poales</taxon>
        <taxon>Poaceae</taxon>
        <taxon>BOP clade</taxon>
        <taxon>Oryzoideae</taxon>
        <taxon>Oryzeae</taxon>
        <taxon>Oryzinae</taxon>
        <taxon>Oryza</taxon>
    </lineage>
</organism>
<dbReference type="AlphaFoldDB" id="A0A0D9YR49"/>
<accession>A0A0D9YR49</accession>
<evidence type="ECO:0000313" key="2">
    <source>
        <dbReference type="Proteomes" id="UP000026961"/>
    </source>
</evidence>
<dbReference type="Proteomes" id="UP000026961">
    <property type="component" value="Chromosome 2"/>
</dbReference>
<dbReference type="Gramene" id="OGLUM02G13910.2">
    <property type="protein sequence ID" value="OGLUM02G13910.2"/>
    <property type="gene ID" value="OGLUM02G13910"/>
</dbReference>
<reference evidence="1" key="1">
    <citation type="submission" date="2015-04" db="UniProtKB">
        <authorList>
            <consortium name="EnsemblPlants"/>
        </authorList>
    </citation>
    <scope>IDENTIFICATION</scope>
</reference>
<dbReference type="EnsemblPlants" id="OGLUM02G13910.1">
    <property type="protein sequence ID" value="OGLUM02G13910.1"/>
    <property type="gene ID" value="OGLUM02G13910"/>
</dbReference>
<reference evidence="1" key="2">
    <citation type="submission" date="2018-05" db="EMBL/GenBank/DDBJ databases">
        <title>OgluRS3 (Oryza glumaepatula Reference Sequence Version 3).</title>
        <authorList>
            <person name="Zhang J."/>
            <person name="Kudrna D."/>
            <person name="Lee S."/>
            <person name="Talag J."/>
            <person name="Welchert J."/>
            <person name="Wing R.A."/>
        </authorList>
    </citation>
    <scope>NUCLEOTIDE SEQUENCE [LARGE SCALE GENOMIC DNA]</scope>
</reference>
<dbReference type="Gramene" id="OGLUM02G13910.1">
    <property type="protein sequence ID" value="OGLUM02G13910.1"/>
    <property type="gene ID" value="OGLUM02G13910"/>
</dbReference>
<evidence type="ECO:0000313" key="1">
    <source>
        <dbReference type="EnsemblPlants" id="OGLUM02G13910.1"/>
    </source>
</evidence>
<dbReference type="HOGENOM" id="CLU_178058_0_0_1"/>
<protein>
    <submittedName>
        <fullName evidence="1">Uncharacterized protein</fullName>
    </submittedName>
</protein>
<dbReference type="EnsemblPlants" id="OGLUM02G13910.2">
    <property type="protein sequence ID" value="OGLUM02G13910.2"/>
    <property type="gene ID" value="OGLUM02G13910"/>
</dbReference>
<keyword evidence="2" id="KW-1185">Reference proteome</keyword>
<name>A0A0D9YR49_9ORYZ</name>
<proteinExistence type="predicted"/>